<protein>
    <submittedName>
        <fullName evidence="1">Uncharacterized protein</fullName>
    </submittedName>
</protein>
<dbReference type="Gene3D" id="3.40.50.300">
    <property type="entry name" value="P-loop containing nucleotide triphosphate hydrolases"/>
    <property type="match status" value="1"/>
</dbReference>
<evidence type="ECO:0000313" key="1">
    <source>
        <dbReference type="EMBL" id="RDU37363.1"/>
    </source>
</evidence>
<dbReference type="InterPro" id="IPR027417">
    <property type="entry name" value="P-loop_NTPase"/>
</dbReference>
<accession>A0A3D8GSB2</accession>
<evidence type="ECO:0000313" key="2">
    <source>
        <dbReference type="Proteomes" id="UP000257144"/>
    </source>
</evidence>
<dbReference type="EMBL" id="QNQT01000002">
    <property type="protein sequence ID" value="RDU37363.1"/>
    <property type="molecule type" value="Genomic_DNA"/>
</dbReference>
<name>A0A3D8GSB2_9BACI</name>
<gene>
    <name evidence="1" type="ORF">DRW41_05825</name>
</gene>
<organism evidence="1 2">
    <name type="scientific">Neobacillus piezotolerans</name>
    <dbReference type="NCBI Taxonomy" id="2259171"/>
    <lineage>
        <taxon>Bacteria</taxon>
        <taxon>Bacillati</taxon>
        <taxon>Bacillota</taxon>
        <taxon>Bacilli</taxon>
        <taxon>Bacillales</taxon>
        <taxon>Bacillaceae</taxon>
        <taxon>Neobacillus</taxon>
    </lineage>
</organism>
<dbReference type="AlphaFoldDB" id="A0A3D8GSB2"/>
<dbReference type="Proteomes" id="UP000257144">
    <property type="component" value="Unassembled WGS sequence"/>
</dbReference>
<comment type="caution">
    <text evidence="1">The sequence shown here is derived from an EMBL/GenBank/DDBJ whole genome shotgun (WGS) entry which is preliminary data.</text>
</comment>
<sequence>MPAVQSLNRFKNGKGIFDVSFEVKKGEVFGFSGPNGAGKSPLPRPLVLLTGIVLIKPCLFFRHLCLQEKRSPALNKTPAHLPGWRFLAN</sequence>
<dbReference type="SUPFAM" id="SSF52540">
    <property type="entry name" value="P-loop containing nucleoside triphosphate hydrolases"/>
    <property type="match status" value="1"/>
</dbReference>
<reference evidence="1 2" key="1">
    <citation type="submission" date="2018-07" db="EMBL/GenBank/DDBJ databases">
        <title>Bacillus sp. YLB-04 draft genome sequence.</title>
        <authorList>
            <person name="Yu L."/>
            <person name="Tang X."/>
        </authorList>
    </citation>
    <scope>NUCLEOTIDE SEQUENCE [LARGE SCALE GENOMIC DNA]</scope>
    <source>
        <strain evidence="1 2">YLB-04</strain>
    </source>
</reference>
<proteinExistence type="predicted"/>
<dbReference type="OrthoDB" id="1551385at2"/>
<keyword evidence="2" id="KW-1185">Reference proteome</keyword>